<dbReference type="InterPro" id="IPR036890">
    <property type="entry name" value="HATPase_C_sf"/>
</dbReference>
<evidence type="ECO:0000256" key="4">
    <source>
        <dbReference type="SAM" id="Phobius"/>
    </source>
</evidence>
<keyword evidence="2" id="KW-0418">Kinase</keyword>
<dbReference type="InterPro" id="IPR008979">
    <property type="entry name" value="Galactose-bd-like_sf"/>
</dbReference>
<dbReference type="GO" id="GO:0000160">
    <property type="term" value="P:phosphorelay signal transduction system"/>
    <property type="evidence" value="ECO:0007669"/>
    <property type="project" value="UniProtKB-KW"/>
</dbReference>
<accession>A0AAE2SFP9</accession>
<dbReference type="InterPro" id="IPR050482">
    <property type="entry name" value="Sensor_HK_TwoCompSys"/>
</dbReference>
<evidence type="ECO:0000256" key="1">
    <source>
        <dbReference type="ARBA" id="ARBA00022679"/>
    </source>
</evidence>
<dbReference type="SUPFAM" id="SSF55874">
    <property type="entry name" value="ATPase domain of HSP90 chaperone/DNA topoisomerase II/histidine kinase"/>
    <property type="match status" value="1"/>
</dbReference>
<dbReference type="GO" id="GO:0005524">
    <property type="term" value="F:ATP binding"/>
    <property type="evidence" value="ECO:0007669"/>
    <property type="project" value="UniProtKB-KW"/>
</dbReference>
<keyword evidence="1" id="KW-0808">Transferase</keyword>
<keyword evidence="6" id="KW-0067">ATP-binding</keyword>
<dbReference type="SUPFAM" id="SSF49785">
    <property type="entry name" value="Galactose-binding domain-like"/>
    <property type="match status" value="1"/>
</dbReference>
<keyword evidence="3" id="KW-0902">Two-component regulatory system</keyword>
<dbReference type="InterPro" id="IPR003594">
    <property type="entry name" value="HATPase_dom"/>
</dbReference>
<dbReference type="PANTHER" id="PTHR24421">
    <property type="entry name" value="NITRATE/NITRITE SENSOR PROTEIN NARX-RELATED"/>
    <property type="match status" value="1"/>
</dbReference>
<feature type="transmembrane region" description="Helical" evidence="4">
    <location>
        <begin position="425"/>
        <end position="446"/>
    </location>
</feature>
<protein>
    <submittedName>
        <fullName evidence="6">ATP-binding protein</fullName>
    </submittedName>
</protein>
<keyword evidence="4" id="KW-0472">Membrane</keyword>
<dbReference type="Gene3D" id="3.30.565.10">
    <property type="entry name" value="Histidine kinase-like ATPase, C-terminal domain"/>
    <property type="match status" value="1"/>
</dbReference>
<name>A0AAE2SFP9_9BACT</name>
<dbReference type="Gene3D" id="1.20.5.1930">
    <property type="match status" value="1"/>
</dbReference>
<organism evidence="6 7">
    <name type="scientific">Oceaniferula flava</name>
    <dbReference type="NCBI Taxonomy" id="2800421"/>
    <lineage>
        <taxon>Bacteria</taxon>
        <taxon>Pseudomonadati</taxon>
        <taxon>Verrucomicrobiota</taxon>
        <taxon>Verrucomicrobiia</taxon>
        <taxon>Verrucomicrobiales</taxon>
        <taxon>Verrucomicrobiaceae</taxon>
        <taxon>Oceaniferula</taxon>
    </lineage>
</organism>
<dbReference type="AlphaFoldDB" id="A0AAE2SFP9"/>
<evidence type="ECO:0000256" key="3">
    <source>
        <dbReference type="ARBA" id="ARBA00023012"/>
    </source>
</evidence>
<evidence type="ECO:0000256" key="2">
    <source>
        <dbReference type="ARBA" id="ARBA00022777"/>
    </source>
</evidence>
<gene>
    <name evidence="6" type="ORF">JIN83_11065</name>
</gene>
<comment type="caution">
    <text evidence="6">The sequence shown here is derived from an EMBL/GenBank/DDBJ whole genome shotgun (WGS) entry which is preliminary data.</text>
</comment>
<dbReference type="PANTHER" id="PTHR24421:SF61">
    <property type="entry name" value="OXYGEN SENSOR HISTIDINE KINASE NREB"/>
    <property type="match status" value="1"/>
</dbReference>
<feature type="domain" description="Histidine kinase/HSP90-like ATPase" evidence="5">
    <location>
        <begin position="568"/>
        <end position="621"/>
    </location>
</feature>
<keyword evidence="7" id="KW-1185">Reference proteome</keyword>
<dbReference type="Proteomes" id="UP000634206">
    <property type="component" value="Unassembled WGS sequence"/>
</dbReference>
<dbReference type="GO" id="GO:0016301">
    <property type="term" value="F:kinase activity"/>
    <property type="evidence" value="ECO:0007669"/>
    <property type="project" value="UniProtKB-KW"/>
</dbReference>
<dbReference type="CDD" id="cd16917">
    <property type="entry name" value="HATPase_UhpB-NarQ-NarX-like"/>
    <property type="match status" value="1"/>
</dbReference>
<sequence length="664" mass="74544">MRTLPLLALLALLYGVLPLLAAATPLSELKLSQLEQRLQEIDAELSQLAHPSLRTGVGSIGYRSARHETNEHTEWVQINLGEVCALDEIILVPNIYRDSEEGFQADGFPTEFRIITGTSPDDPGTLLGEYSSATSEPMGIAPRILPAYGVKASWVRIEATELSLRAFDKYTNAHYLFQLAEVFVYSNGKNVALHRPVQTSSQHHEISTSPWNSRFLVDGFTPYLMNAAQGLQSVAYISKPNQSSVLTIDLESESVIDRIQLHALEQSDTVPQAHAGDLGIPHYLRIEGASRSDFSDSISLLEQEMQSSYETGPIMMWNIPATRCRYVRIIDNRPANTFRIGFAEIQLFSNNHNVALGKKVSTTGEATVHRSLEALTDGRNLYGAILPIKDWMHQLTRRQRLDTERLSIAEELTRRYASQKTNLRWISWFAAILLVGTLSVIWFSHISRQRAIARTRERIAANLHDELGANLHAIGLLGDFAKRIVARKNATDEWAELNEVIDEVRSLTEETGETARYCTNMLETKEIHANLVGEMQQATTRLLADLDYETSFPEQNILHQLKPRRRIDLYLFYKECLTNIIRHSGATRVTAELTANENLIRLTVRDNGVGVSEAQAPESLRRRAKMLGGSVLAENLATGGSQITLQLRPRRRSLFNRTSTQPRA</sequence>
<dbReference type="RefSeq" id="WP_309490113.1">
    <property type="nucleotide sequence ID" value="NZ_JAENIG010000007.1"/>
</dbReference>
<dbReference type="Gene3D" id="2.60.120.260">
    <property type="entry name" value="Galactose-binding domain-like"/>
    <property type="match status" value="2"/>
</dbReference>
<keyword evidence="4" id="KW-1133">Transmembrane helix</keyword>
<proteinExistence type="predicted"/>
<keyword evidence="6" id="KW-0547">Nucleotide-binding</keyword>
<keyword evidence="4" id="KW-0812">Transmembrane</keyword>
<evidence type="ECO:0000313" key="7">
    <source>
        <dbReference type="Proteomes" id="UP000634206"/>
    </source>
</evidence>
<evidence type="ECO:0000259" key="5">
    <source>
        <dbReference type="Pfam" id="PF02518"/>
    </source>
</evidence>
<evidence type="ECO:0000313" key="6">
    <source>
        <dbReference type="EMBL" id="MBK1855501.1"/>
    </source>
</evidence>
<dbReference type="EMBL" id="JAENIG010000007">
    <property type="protein sequence ID" value="MBK1855501.1"/>
    <property type="molecule type" value="Genomic_DNA"/>
</dbReference>
<reference evidence="6" key="1">
    <citation type="submission" date="2021-01" db="EMBL/GenBank/DDBJ databases">
        <title>Modified the classification status of verrucomicrobia.</title>
        <authorList>
            <person name="Feng X."/>
        </authorList>
    </citation>
    <scope>NUCLEOTIDE SEQUENCE</scope>
    <source>
        <strain evidence="6">5K15</strain>
    </source>
</reference>
<dbReference type="Pfam" id="PF02518">
    <property type="entry name" value="HATPase_c"/>
    <property type="match status" value="1"/>
</dbReference>